<organism evidence="1">
    <name type="scientific">Photinus pyralis</name>
    <name type="common">Common eastern firefly</name>
    <name type="synonym">Lampyris pyralis</name>
    <dbReference type="NCBI Taxonomy" id="7054"/>
    <lineage>
        <taxon>Eukaryota</taxon>
        <taxon>Metazoa</taxon>
        <taxon>Ecdysozoa</taxon>
        <taxon>Arthropoda</taxon>
        <taxon>Hexapoda</taxon>
        <taxon>Insecta</taxon>
        <taxon>Pterygota</taxon>
        <taxon>Neoptera</taxon>
        <taxon>Endopterygota</taxon>
        <taxon>Coleoptera</taxon>
        <taxon>Polyphaga</taxon>
        <taxon>Elateriformia</taxon>
        <taxon>Elateroidea</taxon>
        <taxon>Lampyridae</taxon>
        <taxon>Lampyrinae</taxon>
        <taxon>Photinus</taxon>
    </lineage>
</organism>
<dbReference type="KEGG" id="ppyr:116179114"/>
<sequence length="135" mass="14606">MADKCLICEDDVDCNICQVGKKGINGLEKRERSVIFYRYKNPLPPTQWGCAKGEDGVLFPVTTNDPVAPEAILNTIFCRCTTGYRCGCRKTGIACSVACGNCLGMCTNGAPNDAIDDDDDDNDFDSCPHNLANVT</sequence>
<name>A0A1Y1MKI4_PHOPY</name>
<dbReference type="RefSeq" id="XP_031354689.1">
    <property type="nucleotide sequence ID" value="XM_031498829.1"/>
</dbReference>
<proteinExistence type="predicted"/>
<dbReference type="AlphaFoldDB" id="A0A1Y1MKI4"/>
<dbReference type="RefSeq" id="XP_031332133.1">
    <property type="nucleotide sequence ID" value="XM_031476273.1"/>
</dbReference>
<evidence type="ECO:0008006" key="2">
    <source>
        <dbReference type="Google" id="ProtNLM"/>
    </source>
</evidence>
<dbReference type="OrthoDB" id="6783100at2759"/>
<dbReference type="GeneID" id="116162623"/>
<dbReference type="EMBL" id="GEZM01028800">
    <property type="protein sequence ID" value="JAV86224.1"/>
    <property type="molecule type" value="Transcribed_RNA"/>
</dbReference>
<accession>A0A1Y1MKI4</accession>
<evidence type="ECO:0000313" key="1">
    <source>
        <dbReference type="EMBL" id="JAV86224.1"/>
    </source>
</evidence>
<dbReference type="KEGG" id="ppyr:116162623"/>
<reference evidence="1" key="1">
    <citation type="journal article" date="2016" name="Sci. Rep.">
        <title>Molecular characterization of firefly nuptial gifts: a multi-omics approach sheds light on postcopulatory sexual selection.</title>
        <authorList>
            <person name="Al-Wathiqui N."/>
            <person name="Fallon T.R."/>
            <person name="South A."/>
            <person name="Weng J.K."/>
            <person name="Lewis S.M."/>
        </authorList>
    </citation>
    <scope>NUCLEOTIDE SEQUENCE</scope>
</reference>
<protein>
    <recommendedName>
        <fullName evidence="2">Tesmin/TSO1-like CXC domain-containing protein</fullName>
    </recommendedName>
</protein>
<dbReference type="GeneID" id="116179114"/>